<sequence length="347" mass="36526">MNRRIRLISAVAATAAAALTLAACSGTASPASSGGDLAGQTITVYNAQHETLGKEWIDAFTKATGIKVQVRNGDDTEMSQQLIQEGDRSPADVFLTENSPSMTAVEKAGLFTSPGDEALKNVPTEYRPSSGKWVGIAARSTVFAYNTTKLTEAQLPKSLMDLADPSWKGRWAASPSGADFQAIVSALVQLKGAAAAEDWLKAEKSNSVAYKGNNTAMKAVNAGEVEGAIIYHYYWFGDQAKTGENSKNVGLHYFKNQDPGAFVSISGGGVLASSKHKAAAQKFLAFITGAEGQKILQTGTSFEYPVGSDVAANAKLVPLKDLQAPTIDPATLNSKQVTDLMTQAGLL</sequence>
<name>A0ABU0XBR3_9MICO</name>
<evidence type="ECO:0000256" key="3">
    <source>
        <dbReference type="ARBA" id="ARBA00022729"/>
    </source>
</evidence>
<keyword evidence="2" id="KW-0410">Iron transport</keyword>
<dbReference type="SUPFAM" id="SSF53850">
    <property type="entry name" value="Periplasmic binding protein-like II"/>
    <property type="match status" value="1"/>
</dbReference>
<proteinExistence type="inferred from homology"/>
<dbReference type="RefSeq" id="WP_308487440.1">
    <property type="nucleotide sequence ID" value="NZ_JAVFCB010000001.1"/>
</dbReference>
<dbReference type="Pfam" id="PF13343">
    <property type="entry name" value="SBP_bac_6"/>
    <property type="match status" value="1"/>
</dbReference>
<dbReference type="PROSITE" id="PS51257">
    <property type="entry name" value="PROKAR_LIPOPROTEIN"/>
    <property type="match status" value="1"/>
</dbReference>
<keyword evidence="2" id="KW-0406">Ion transport</keyword>
<organism evidence="5 6">
    <name type="scientific">Microbacterium capsulatum</name>
    <dbReference type="NCBI Taxonomy" id="3041921"/>
    <lineage>
        <taxon>Bacteria</taxon>
        <taxon>Bacillati</taxon>
        <taxon>Actinomycetota</taxon>
        <taxon>Actinomycetes</taxon>
        <taxon>Micrococcales</taxon>
        <taxon>Microbacteriaceae</taxon>
        <taxon>Microbacterium</taxon>
    </lineage>
</organism>
<evidence type="ECO:0000256" key="2">
    <source>
        <dbReference type="ARBA" id="ARBA00022496"/>
    </source>
</evidence>
<keyword evidence="6" id="KW-1185">Reference proteome</keyword>
<dbReference type="PIRSF" id="PIRSF002825">
    <property type="entry name" value="CfbpA"/>
    <property type="match status" value="1"/>
</dbReference>
<evidence type="ECO:0000256" key="1">
    <source>
        <dbReference type="ARBA" id="ARBA00008520"/>
    </source>
</evidence>
<feature type="signal peptide" evidence="4">
    <location>
        <begin position="1"/>
        <end position="22"/>
    </location>
</feature>
<dbReference type="CDD" id="cd13543">
    <property type="entry name" value="PBP2_Fbp"/>
    <property type="match status" value="1"/>
</dbReference>
<protein>
    <submittedName>
        <fullName evidence="5">Iron ABC transporter substrate-binding protein</fullName>
    </submittedName>
</protein>
<dbReference type="InterPro" id="IPR026045">
    <property type="entry name" value="Ferric-bd"/>
</dbReference>
<gene>
    <name evidence="5" type="ORF">RBR11_01065</name>
</gene>
<dbReference type="EMBL" id="JAVFCB010000001">
    <property type="protein sequence ID" value="MDQ4212503.1"/>
    <property type="molecule type" value="Genomic_DNA"/>
</dbReference>
<dbReference type="Proteomes" id="UP001230289">
    <property type="component" value="Unassembled WGS sequence"/>
</dbReference>
<keyword evidence="2" id="KW-0813">Transport</keyword>
<comment type="caution">
    <text evidence="5">The sequence shown here is derived from an EMBL/GenBank/DDBJ whole genome shotgun (WGS) entry which is preliminary data.</text>
</comment>
<evidence type="ECO:0000256" key="4">
    <source>
        <dbReference type="SAM" id="SignalP"/>
    </source>
</evidence>
<comment type="similarity">
    <text evidence="1">Belongs to the bacterial solute-binding protein 1 family.</text>
</comment>
<reference evidence="5 6" key="1">
    <citation type="submission" date="2023-08" db="EMBL/GenBank/DDBJ databases">
        <title>Microbacterium sp. nov., isolated from a waste landfill.</title>
        <authorList>
            <person name="Wen W."/>
        </authorList>
    </citation>
    <scope>NUCLEOTIDE SEQUENCE [LARGE SCALE GENOMIC DNA]</scope>
    <source>
        <strain evidence="5 6">ASV81</strain>
    </source>
</reference>
<feature type="chain" id="PRO_5045999424" evidence="4">
    <location>
        <begin position="23"/>
        <end position="347"/>
    </location>
</feature>
<evidence type="ECO:0000313" key="6">
    <source>
        <dbReference type="Proteomes" id="UP001230289"/>
    </source>
</evidence>
<dbReference type="PANTHER" id="PTHR30006">
    <property type="entry name" value="THIAMINE-BINDING PERIPLASMIC PROTEIN-RELATED"/>
    <property type="match status" value="1"/>
</dbReference>
<dbReference type="Gene3D" id="3.40.190.10">
    <property type="entry name" value="Periplasmic binding protein-like II"/>
    <property type="match status" value="2"/>
</dbReference>
<dbReference type="PANTHER" id="PTHR30006:SF15">
    <property type="entry name" value="IRON-UTILIZATION PERIPLASMIC PROTEIN"/>
    <property type="match status" value="1"/>
</dbReference>
<evidence type="ECO:0000313" key="5">
    <source>
        <dbReference type="EMBL" id="MDQ4212503.1"/>
    </source>
</evidence>
<accession>A0ABU0XBR3</accession>
<keyword evidence="3 4" id="KW-0732">Signal</keyword>
<keyword evidence="2" id="KW-0408">Iron</keyword>